<dbReference type="AlphaFoldDB" id="A0A9N8N794"/>
<dbReference type="Proteomes" id="UP000675121">
    <property type="component" value="Unassembled WGS sequence"/>
</dbReference>
<keyword evidence="2" id="KW-1185">Reference proteome</keyword>
<gene>
    <name evidence="1" type="ORF">R70211_07020</name>
</gene>
<accession>A0A9N8N794</accession>
<protein>
    <submittedName>
        <fullName evidence="1">Uncharacterized protein</fullName>
    </submittedName>
</protein>
<sequence>METRSPAATVTAPSSTVARVASFPVYPNATAPYVNETTHDRFL</sequence>
<reference evidence="1" key="1">
    <citation type="submission" date="2021-02" db="EMBL/GenBank/DDBJ databases">
        <authorList>
            <person name="Vanwijnsberghe S."/>
        </authorList>
    </citation>
    <scope>NUCLEOTIDE SEQUENCE</scope>
    <source>
        <strain evidence="1">R-70211</strain>
    </source>
</reference>
<evidence type="ECO:0000313" key="1">
    <source>
        <dbReference type="EMBL" id="CAE6961971.1"/>
    </source>
</evidence>
<comment type="caution">
    <text evidence="1">The sequence shown here is derived from an EMBL/GenBank/DDBJ whole genome shotgun (WGS) entry which is preliminary data.</text>
</comment>
<dbReference type="EMBL" id="CAJNAS010000033">
    <property type="protein sequence ID" value="CAE6961971.1"/>
    <property type="molecule type" value="Genomic_DNA"/>
</dbReference>
<name>A0A9N8N794_9BURK</name>
<organism evidence="1 2">
    <name type="scientific">Paraburkholderia domus</name>
    <dbReference type="NCBI Taxonomy" id="2793075"/>
    <lineage>
        <taxon>Bacteria</taxon>
        <taxon>Pseudomonadati</taxon>
        <taxon>Pseudomonadota</taxon>
        <taxon>Betaproteobacteria</taxon>
        <taxon>Burkholderiales</taxon>
        <taxon>Burkholderiaceae</taxon>
        <taxon>Paraburkholderia</taxon>
    </lineage>
</organism>
<evidence type="ECO:0000313" key="2">
    <source>
        <dbReference type="Proteomes" id="UP000675121"/>
    </source>
</evidence>
<proteinExistence type="predicted"/>